<organism evidence="2 3">
    <name type="scientific">Trichonephila inaurata madagascariensis</name>
    <dbReference type="NCBI Taxonomy" id="2747483"/>
    <lineage>
        <taxon>Eukaryota</taxon>
        <taxon>Metazoa</taxon>
        <taxon>Ecdysozoa</taxon>
        <taxon>Arthropoda</taxon>
        <taxon>Chelicerata</taxon>
        <taxon>Arachnida</taxon>
        <taxon>Araneae</taxon>
        <taxon>Araneomorphae</taxon>
        <taxon>Entelegynae</taxon>
        <taxon>Araneoidea</taxon>
        <taxon>Nephilidae</taxon>
        <taxon>Trichonephila</taxon>
        <taxon>Trichonephila inaurata</taxon>
    </lineage>
</organism>
<dbReference type="GO" id="GO:0004713">
    <property type="term" value="F:protein tyrosine kinase activity"/>
    <property type="evidence" value="ECO:0007669"/>
    <property type="project" value="InterPro"/>
</dbReference>
<dbReference type="InterPro" id="IPR020635">
    <property type="entry name" value="Tyr_kinase_cat_dom"/>
</dbReference>
<dbReference type="Pfam" id="PF07714">
    <property type="entry name" value="PK_Tyr_Ser-Thr"/>
    <property type="match status" value="1"/>
</dbReference>
<proteinExistence type="predicted"/>
<sequence>MIVIKIALKTHPSKLWHNQANSASQARGSRRAGGGLRADWTVACCPPPGVRKLLEGCHAQPSGIGGALKKLFCWPSGQPPDGGLRHPELTHKHCLYHANQSCKLGAPDVGCGFPMMKPGECEGWRSPASAREYWLNKQRHYTDSPASCDAEEAYQNELRHPSPSVAMAGLLKIVQWLSHRKRTREMVGKTSEKHIKGKYGLHMEDKQTKKKIKTLIKNYQKQVVPPGCYGPYPNQPQPFLSRTPQQQFFWRTPPRCPLWAGEDPNIAKADFKIDQFVPEEIVDEAETDCIEEADENCFTLSDFRSDSQSGEEGIREWYIPFGDIEFKERIRHGRRGDIYKGRWYGEVLIYTIHESCSQELNQFLDEVAQMGMIRHENIVLFMGACIEPQKLAVITSMRKGPTLYEYLHLKRHKLPFHSKHNIARQIAQSFLSHFPTNCNTPSVRLADLWLPSCIKQSSCLPLPDHFHEFTRRGRALKNPTYLLLGPCCSNYWQNDSLSTISPRMQSYGKCQRERRRPCITSVSSTDSRFLFTSTVFQPDLLQTAFDQGQSDLCTKKGFPKRELVLNNTRSDHLKGCLKFKPNTLAAILTLRHGLRNTVYSVGL</sequence>
<accession>A0A8X6MB67</accession>
<dbReference type="InterPro" id="IPR011009">
    <property type="entry name" value="Kinase-like_dom_sf"/>
</dbReference>
<evidence type="ECO:0000259" key="1">
    <source>
        <dbReference type="SMART" id="SM00219"/>
    </source>
</evidence>
<dbReference type="EMBL" id="BMAV01024876">
    <property type="protein sequence ID" value="GFS36837.1"/>
    <property type="molecule type" value="Genomic_DNA"/>
</dbReference>
<dbReference type="PANTHER" id="PTHR44329">
    <property type="entry name" value="SERINE/THREONINE-PROTEIN KINASE TNNI3K-RELATED"/>
    <property type="match status" value="1"/>
</dbReference>
<dbReference type="AlphaFoldDB" id="A0A8X6MB67"/>
<dbReference type="SMART" id="SM00219">
    <property type="entry name" value="TyrKc"/>
    <property type="match status" value="1"/>
</dbReference>
<keyword evidence="2" id="KW-0808">Transferase</keyword>
<evidence type="ECO:0000313" key="2">
    <source>
        <dbReference type="EMBL" id="GFS36837.1"/>
    </source>
</evidence>
<evidence type="ECO:0000313" key="3">
    <source>
        <dbReference type="Proteomes" id="UP000886998"/>
    </source>
</evidence>
<keyword evidence="3" id="KW-1185">Reference proteome</keyword>
<comment type="caution">
    <text evidence="2">The sequence shown here is derived from an EMBL/GenBank/DDBJ whole genome shotgun (WGS) entry which is preliminary data.</text>
</comment>
<dbReference type="Gene3D" id="3.30.200.20">
    <property type="entry name" value="Phosphorylase Kinase, domain 1"/>
    <property type="match status" value="1"/>
</dbReference>
<reference evidence="2" key="1">
    <citation type="submission" date="2020-08" db="EMBL/GenBank/DDBJ databases">
        <title>Multicomponent nature underlies the extraordinary mechanical properties of spider dragline silk.</title>
        <authorList>
            <person name="Kono N."/>
            <person name="Nakamura H."/>
            <person name="Mori M."/>
            <person name="Yoshida Y."/>
            <person name="Ohtoshi R."/>
            <person name="Malay A.D."/>
            <person name="Moran D.A.P."/>
            <person name="Tomita M."/>
            <person name="Numata K."/>
            <person name="Arakawa K."/>
        </authorList>
    </citation>
    <scope>NUCLEOTIDE SEQUENCE</scope>
</reference>
<protein>
    <submittedName>
        <fullName evidence="2">Kinase suppressor of Ras 2</fullName>
    </submittedName>
</protein>
<dbReference type="InterPro" id="IPR001245">
    <property type="entry name" value="Ser-Thr/Tyr_kinase_cat_dom"/>
</dbReference>
<dbReference type="PANTHER" id="PTHR44329:SF253">
    <property type="entry name" value="KINASE SUPPRESSOR OF RAS 2"/>
    <property type="match status" value="1"/>
</dbReference>
<gene>
    <name evidence="2" type="primary">KSR2</name>
    <name evidence="2" type="ORF">TNIN_432451</name>
</gene>
<name>A0A8X6MB67_9ARAC</name>
<dbReference type="SUPFAM" id="SSF56112">
    <property type="entry name" value="Protein kinase-like (PK-like)"/>
    <property type="match status" value="1"/>
</dbReference>
<dbReference type="OrthoDB" id="774951at2759"/>
<feature type="domain" description="Tyrosine-protein kinase catalytic" evidence="1">
    <location>
        <begin position="324"/>
        <end position="552"/>
    </location>
</feature>
<keyword evidence="2" id="KW-0418">Kinase</keyword>
<dbReference type="Proteomes" id="UP000886998">
    <property type="component" value="Unassembled WGS sequence"/>
</dbReference>
<dbReference type="GO" id="GO:0004674">
    <property type="term" value="F:protein serine/threonine kinase activity"/>
    <property type="evidence" value="ECO:0007669"/>
    <property type="project" value="TreeGrafter"/>
</dbReference>
<dbReference type="InterPro" id="IPR051681">
    <property type="entry name" value="Ser/Thr_Kinases-Pseudokinases"/>
</dbReference>